<name>A0A5B7F0G4_PORTR</name>
<protein>
    <submittedName>
        <fullName evidence="3">Uncharacterized protein</fullName>
    </submittedName>
</protein>
<keyword evidence="2" id="KW-1133">Transmembrane helix</keyword>
<evidence type="ECO:0000313" key="4">
    <source>
        <dbReference type="Proteomes" id="UP000324222"/>
    </source>
</evidence>
<accession>A0A5B7F0G4</accession>
<organism evidence="3 4">
    <name type="scientific">Portunus trituberculatus</name>
    <name type="common">Swimming crab</name>
    <name type="synonym">Neptunus trituberculatus</name>
    <dbReference type="NCBI Taxonomy" id="210409"/>
    <lineage>
        <taxon>Eukaryota</taxon>
        <taxon>Metazoa</taxon>
        <taxon>Ecdysozoa</taxon>
        <taxon>Arthropoda</taxon>
        <taxon>Crustacea</taxon>
        <taxon>Multicrustacea</taxon>
        <taxon>Malacostraca</taxon>
        <taxon>Eumalacostraca</taxon>
        <taxon>Eucarida</taxon>
        <taxon>Decapoda</taxon>
        <taxon>Pleocyemata</taxon>
        <taxon>Brachyura</taxon>
        <taxon>Eubrachyura</taxon>
        <taxon>Portunoidea</taxon>
        <taxon>Portunidae</taxon>
        <taxon>Portuninae</taxon>
        <taxon>Portunus</taxon>
    </lineage>
</organism>
<feature type="compositionally biased region" description="Low complexity" evidence="1">
    <location>
        <begin position="10"/>
        <end position="20"/>
    </location>
</feature>
<keyword evidence="2" id="KW-0472">Membrane</keyword>
<evidence type="ECO:0000256" key="1">
    <source>
        <dbReference type="SAM" id="MobiDB-lite"/>
    </source>
</evidence>
<dbReference type="AlphaFoldDB" id="A0A5B7F0G4"/>
<evidence type="ECO:0000313" key="3">
    <source>
        <dbReference type="EMBL" id="MPC40790.1"/>
    </source>
</evidence>
<reference evidence="3 4" key="1">
    <citation type="submission" date="2019-05" db="EMBL/GenBank/DDBJ databases">
        <title>Another draft genome of Portunus trituberculatus and its Hox gene families provides insights of decapod evolution.</title>
        <authorList>
            <person name="Jeong J.-H."/>
            <person name="Song I."/>
            <person name="Kim S."/>
            <person name="Choi T."/>
            <person name="Kim D."/>
            <person name="Ryu S."/>
            <person name="Kim W."/>
        </authorList>
    </citation>
    <scope>NUCLEOTIDE SEQUENCE [LARGE SCALE GENOMIC DNA]</scope>
    <source>
        <tissue evidence="3">Muscle</tissue>
    </source>
</reference>
<dbReference type="EMBL" id="VSRR010004814">
    <property type="protein sequence ID" value="MPC40790.1"/>
    <property type="molecule type" value="Genomic_DNA"/>
</dbReference>
<dbReference type="Proteomes" id="UP000324222">
    <property type="component" value="Unassembled WGS sequence"/>
</dbReference>
<comment type="caution">
    <text evidence="3">The sequence shown here is derived from an EMBL/GenBank/DDBJ whole genome shotgun (WGS) entry which is preliminary data.</text>
</comment>
<feature type="transmembrane region" description="Helical" evidence="2">
    <location>
        <begin position="34"/>
        <end position="51"/>
    </location>
</feature>
<keyword evidence="2" id="KW-0812">Transmembrane</keyword>
<evidence type="ECO:0000256" key="2">
    <source>
        <dbReference type="SAM" id="Phobius"/>
    </source>
</evidence>
<proteinExistence type="predicted"/>
<gene>
    <name evidence="3" type="ORF">E2C01_034358</name>
</gene>
<feature type="region of interest" description="Disordered" evidence="1">
    <location>
        <begin position="1"/>
        <end position="20"/>
    </location>
</feature>
<keyword evidence="4" id="KW-1185">Reference proteome</keyword>
<sequence>MSHHRTLTMSPSSTSAPHPHAAHAMISQGTMPSLLLPFILELPGYFCIFIYL</sequence>